<reference evidence="2 4" key="1">
    <citation type="journal article" date="2010" name="J. Bacteriol.">
        <title>Complete genome sequence of Halalkalicoccus jeotgali B3(T), an extremely halophilic archaeon.</title>
        <authorList>
            <person name="Roh S.W."/>
            <person name="Nam Y.D."/>
            <person name="Nam S.H."/>
            <person name="Choi S.H."/>
            <person name="Park H.S."/>
            <person name="Bae J.W."/>
        </authorList>
    </citation>
    <scope>NUCLEOTIDE SEQUENCE [LARGE SCALE GENOMIC DNA]</scope>
    <source>
        <strain evidence="2">B3</strain>
        <strain evidence="4">DSM 18796 / CECT 7217 / JCM 14584 / KCTC 4019 / B3</strain>
    </source>
</reference>
<dbReference type="EMBL" id="CP002062">
    <property type="protein sequence ID" value="ADJ14488.1"/>
    <property type="molecule type" value="Genomic_DNA"/>
</dbReference>
<gene>
    <name evidence="2" type="ordered locus">HacjB3_05485</name>
    <name evidence="3" type="ORF">C497_03860</name>
</gene>
<dbReference type="KEGG" id="hje:HacjB3_05485"/>
<keyword evidence="5" id="KW-1185">Reference proteome</keyword>
<feature type="region of interest" description="Disordered" evidence="1">
    <location>
        <begin position="439"/>
        <end position="458"/>
    </location>
</feature>
<reference evidence="3 5" key="2">
    <citation type="journal article" date="2014" name="PLoS Genet.">
        <title>Phylogenetically driven sequencing of extremely halophilic archaea reveals strategies for static and dynamic osmo-response.</title>
        <authorList>
            <person name="Becker E.A."/>
            <person name="Seitzer P.M."/>
            <person name="Tritt A."/>
            <person name="Larsen D."/>
            <person name="Krusor M."/>
            <person name="Yao A.I."/>
            <person name="Wu D."/>
            <person name="Madern D."/>
            <person name="Eisen J.A."/>
            <person name="Darling A.E."/>
            <person name="Facciotti M.T."/>
        </authorList>
    </citation>
    <scope>NUCLEOTIDE SEQUENCE [LARGE SCALE GENOMIC DNA]</scope>
    <source>
        <strain evidence="3">B3</strain>
        <strain evidence="5">DSM 18796 / CECT 7217 / JCM 14584 / KCTC 4019 / B3</strain>
    </source>
</reference>
<evidence type="ECO:0000313" key="2">
    <source>
        <dbReference type="EMBL" id="ADJ14488.1"/>
    </source>
</evidence>
<accession>D8J9W6</accession>
<dbReference type="HOGENOM" id="CLU_498413_0_0_2"/>
<proteinExistence type="predicted"/>
<dbReference type="EMBL" id="AOHV01000010">
    <property type="protein sequence ID" value="ELY40202.1"/>
    <property type="molecule type" value="Genomic_DNA"/>
</dbReference>
<organism evidence="2 4">
    <name type="scientific">Halalkalicoccus jeotgali (strain DSM 18796 / CECT 7217 / JCM 14584 / KCTC 4019 / B3)</name>
    <dbReference type="NCBI Taxonomy" id="795797"/>
    <lineage>
        <taxon>Archaea</taxon>
        <taxon>Methanobacteriati</taxon>
        <taxon>Methanobacteriota</taxon>
        <taxon>Stenosarchaea group</taxon>
        <taxon>Halobacteria</taxon>
        <taxon>Halobacteriales</taxon>
        <taxon>Halococcaceae</taxon>
        <taxon>Halalkalicoccus</taxon>
    </lineage>
</organism>
<sequence>MSTTAQSPLGESDREILEHLVRNKPLAHPLTLAIRESEVFGHEQSPPPHVREIYGAIHRAFSDNHPDAPKTLARIEPRGHAKSESGSGVTPVWKALQDPNVRILIMMLNTEEAKGKLQKCKGYLEALAPKYGHNIIESNKTRLTLERDADHAEPTIRAAGFDTGVTGGRYDYIIFDDIVDQAAQRTAHRRKTIEEDFLAHLRLRASDETVFLTLGTRKHSKDIYQNLIDAGGWNTTVEQAIEDWSIVENGEYDLITIDDETGQRRRYNASEIGARGPNETIIEADPHRQCPVLWPERWPLDELLLDLHTGFGRDESRLVWKREMQNDASALTGAVLSSDMLHWTAALPGRQSDYVRYAGLDLATEKDPEKAASNNTDYFALSIYAQDISTEAIYLEDMARKRGMTLTQALEWVDGHLSDYNRVVKCLVESNQAQSWFTQQGREKHGLPLETSHSSGNKEDRIISMSPMFESGDVKIVDPLRKRGKQLPIWDGFEDEFVAFPSADHDDMLDAAEIGLRNFSDDEGGQKKETRVYSIGF</sequence>
<dbReference type="RefSeq" id="WP_008414631.1">
    <property type="nucleotide sequence ID" value="NC_014297.1"/>
</dbReference>
<evidence type="ECO:0008006" key="6">
    <source>
        <dbReference type="Google" id="ProtNLM"/>
    </source>
</evidence>
<dbReference type="AlphaFoldDB" id="D8J9W6"/>
<dbReference type="PATRIC" id="fig|795797.18.peg.1100"/>
<evidence type="ECO:0000256" key="1">
    <source>
        <dbReference type="SAM" id="MobiDB-lite"/>
    </source>
</evidence>
<evidence type="ECO:0000313" key="5">
    <source>
        <dbReference type="Proteomes" id="UP000011645"/>
    </source>
</evidence>
<dbReference type="eggNOG" id="arCOG09550">
    <property type="taxonomic scope" value="Archaea"/>
</dbReference>
<dbReference type="Proteomes" id="UP000000390">
    <property type="component" value="Chromosome"/>
</dbReference>
<dbReference type="Proteomes" id="UP000011645">
    <property type="component" value="Unassembled WGS sequence"/>
</dbReference>
<dbReference type="STRING" id="795797.HacjB3_05485"/>
<dbReference type="GeneID" id="9418901"/>
<name>D8J9W6_HALJB</name>
<protein>
    <recommendedName>
        <fullName evidence="6">Terminase large subunit gp17-like C-terminal domain-containing protein</fullName>
    </recommendedName>
</protein>
<evidence type="ECO:0000313" key="3">
    <source>
        <dbReference type="EMBL" id="ELY40202.1"/>
    </source>
</evidence>
<dbReference type="InterPro" id="IPR027417">
    <property type="entry name" value="P-loop_NTPase"/>
</dbReference>
<dbReference type="OrthoDB" id="173544at2157"/>
<dbReference type="Gene3D" id="3.30.420.240">
    <property type="match status" value="1"/>
</dbReference>
<dbReference type="Gene3D" id="3.40.50.300">
    <property type="entry name" value="P-loop containing nucleotide triphosphate hydrolases"/>
    <property type="match status" value="1"/>
</dbReference>
<evidence type="ECO:0000313" key="4">
    <source>
        <dbReference type="Proteomes" id="UP000000390"/>
    </source>
</evidence>